<name>A0ABQ3HM85_9ACTN</name>
<gene>
    <name evidence="1" type="ORF">GCM10011376_26500</name>
</gene>
<comment type="caution">
    <text evidence="1">The sequence shown here is derived from an EMBL/GenBank/DDBJ whole genome shotgun (WGS) entry which is preliminary data.</text>
</comment>
<reference evidence="2" key="1">
    <citation type="journal article" date="2019" name="Int. J. Syst. Evol. Microbiol.">
        <title>The Global Catalogue of Microorganisms (GCM) 10K type strain sequencing project: providing services to taxonomists for standard genome sequencing and annotation.</title>
        <authorList>
            <consortium name="The Broad Institute Genomics Platform"/>
            <consortium name="The Broad Institute Genome Sequencing Center for Infectious Disease"/>
            <person name="Wu L."/>
            <person name="Ma J."/>
        </authorList>
    </citation>
    <scope>NUCLEOTIDE SEQUENCE [LARGE SCALE GENOMIC DNA]</scope>
    <source>
        <strain evidence="2">CGMCC 1.12791</strain>
    </source>
</reference>
<evidence type="ECO:0000313" key="2">
    <source>
        <dbReference type="Proteomes" id="UP000597341"/>
    </source>
</evidence>
<dbReference type="Proteomes" id="UP000597341">
    <property type="component" value="Unassembled WGS sequence"/>
</dbReference>
<dbReference type="RefSeq" id="WP_191279955.1">
    <property type="nucleotide sequence ID" value="NZ_BNAD01000007.1"/>
</dbReference>
<protein>
    <submittedName>
        <fullName evidence="1">Uncharacterized protein</fullName>
    </submittedName>
</protein>
<organism evidence="1 2">
    <name type="scientific">Nocardioides flavus</name>
    <name type="common">ex Wang et al. 2016</name>
    <dbReference type="NCBI Taxonomy" id="2058780"/>
    <lineage>
        <taxon>Bacteria</taxon>
        <taxon>Bacillati</taxon>
        <taxon>Actinomycetota</taxon>
        <taxon>Actinomycetes</taxon>
        <taxon>Propionibacteriales</taxon>
        <taxon>Nocardioidaceae</taxon>
        <taxon>Nocardioides</taxon>
    </lineage>
</organism>
<accession>A0ABQ3HM85</accession>
<proteinExistence type="predicted"/>
<sequence>MREAAPSVRRRGREFPVLGSADLAPSPSTLTDFFATTPERRAFVDGEGRLTGTTGRIHAKAMGTGTTVCGRNASSWVKFWEVPFSTILVKACPDCLEGVREY</sequence>
<evidence type="ECO:0000313" key="1">
    <source>
        <dbReference type="EMBL" id="GHE18040.1"/>
    </source>
</evidence>
<keyword evidence="2" id="KW-1185">Reference proteome</keyword>
<dbReference type="EMBL" id="BNAD01000007">
    <property type="protein sequence ID" value="GHE18040.1"/>
    <property type="molecule type" value="Genomic_DNA"/>
</dbReference>